<protein>
    <submittedName>
        <fullName evidence="1">Uncharacterized protein</fullName>
    </submittedName>
</protein>
<keyword evidence="2" id="KW-1185">Reference proteome</keyword>
<dbReference type="EMBL" id="MCFH01000001">
    <property type="protein sequence ID" value="ORX60923.1"/>
    <property type="molecule type" value="Genomic_DNA"/>
</dbReference>
<reference evidence="1 2" key="1">
    <citation type="submission" date="2016-08" db="EMBL/GenBank/DDBJ databases">
        <title>Genomes of anaerobic fungi encode conserved fungal cellulosomes for biomass hydrolysis.</title>
        <authorList>
            <consortium name="DOE Joint Genome Institute"/>
            <person name="Haitjema C.H."/>
            <person name="Gilmore S.P."/>
            <person name="Henske J.K."/>
            <person name="Solomon K.V."/>
            <person name="De Groot R."/>
            <person name="Kuo A."/>
            <person name="Mondo S.J."/>
            <person name="Salamov A.A."/>
            <person name="Labutti K."/>
            <person name="Zhao Z."/>
            <person name="Chiniquy J."/>
            <person name="Barry K."/>
            <person name="Brewer H.M."/>
            <person name="Purvine S.O."/>
            <person name="Wright A.T."/>
            <person name="Boxma B."/>
            <person name="Van Alen T."/>
            <person name="Hackstein J.H."/>
            <person name="Baker S.E."/>
            <person name="Grigoriev I.V."/>
            <person name="O'Malley M.A."/>
        </authorList>
    </citation>
    <scope>NUCLEOTIDE SEQUENCE [LARGE SCALE GENOMIC DNA]</scope>
    <source>
        <strain evidence="2">finn</strain>
    </source>
</reference>
<dbReference type="Proteomes" id="UP000193719">
    <property type="component" value="Unassembled WGS sequence"/>
</dbReference>
<dbReference type="OrthoDB" id="2160294at2759"/>
<dbReference type="AlphaFoldDB" id="A0A1Y1VP42"/>
<proteinExistence type="predicted"/>
<reference evidence="1 2" key="2">
    <citation type="submission" date="2016-08" db="EMBL/GenBank/DDBJ databases">
        <title>Pervasive Adenine N6-methylation of Active Genes in Fungi.</title>
        <authorList>
            <consortium name="DOE Joint Genome Institute"/>
            <person name="Mondo S.J."/>
            <person name="Dannebaum R.O."/>
            <person name="Kuo R.C."/>
            <person name="Labutti K."/>
            <person name="Haridas S."/>
            <person name="Kuo A."/>
            <person name="Salamov A."/>
            <person name="Ahrendt S.R."/>
            <person name="Lipzen A."/>
            <person name="Sullivan W."/>
            <person name="Andreopoulos W.B."/>
            <person name="Clum A."/>
            <person name="Lindquist E."/>
            <person name="Daum C."/>
            <person name="Ramamoorthy G.K."/>
            <person name="Gryganskyi A."/>
            <person name="Culley D."/>
            <person name="Magnuson J.K."/>
            <person name="James T.Y."/>
            <person name="O'Malley M.A."/>
            <person name="Stajich J.E."/>
            <person name="Spatafora J.W."/>
            <person name="Visel A."/>
            <person name="Grigoriev I.V."/>
        </authorList>
    </citation>
    <scope>NUCLEOTIDE SEQUENCE [LARGE SCALE GENOMIC DNA]</scope>
    <source>
        <strain evidence="2">finn</strain>
    </source>
</reference>
<organism evidence="1 2">
    <name type="scientific">Piromyces finnis</name>
    <dbReference type="NCBI Taxonomy" id="1754191"/>
    <lineage>
        <taxon>Eukaryota</taxon>
        <taxon>Fungi</taxon>
        <taxon>Fungi incertae sedis</taxon>
        <taxon>Chytridiomycota</taxon>
        <taxon>Chytridiomycota incertae sedis</taxon>
        <taxon>Neocallimastigomycetes</taxon>
        <taxon>Neocallimastigales</taxon>
        <taxon>Neocallimastigaceae</taxon>
        <taxon>Piromyces</taxon>
    </lineage>
</organism>
<gene>
    <name evidence="1" type="ORF">BCR36DRAFT_314930</name>
</gene>
<comment type="caution">
    <text evidence="1">The sequence shown here is derived from an EMBL/GenBank/DDBJ whole genome shotgun (WGS) entry which is preliminary data.</text>
</comment>
<name>A0A1Y1VP42_9FUNG</name>
<sequence>MNADMFANINEFDLSGISDLKLQNVNESTSNELLPSNLLVMNSNNQKLMNYQLYNTYQQLQQNQQNLTNYNVSTPISIPVTIAATTQQMLSTSSEIIDNKRFENLIQNDRSKLAVAATSEIKPEDSNINDSLYRNNNTLYPYYKNNNIPFVSSVDEINQPINYASNIDNLYLYNNITNIDELNNIPMGGITKPVTPPESMLAEKVQYNSSKYIPLNTSNYYSSIPPAAPIQTMNDQLSNPIYINNDPKNTLINPISHTNEVLSIPPSINTINKETKYIYKRRKRQTIDKTTGNIIQKKIKKKSKINQDLIHEKPGGLVSVNFKHNRSPCSLNEKNPYYTPGFHNRRIRGKYNKTYEKNEYIARKFNVIDYPNTNNVQHNYNEIDPSTITTTPINYTKVKKEIENLSPPYLQYHLNNQVQNSEIYSPFLSNGSNVINNYPSINTKLNINEINPYFLLNDPKTLPKQLVTPQYIVNENEIKKEKKMTNLNSINDNVLLDTLIPVTFDSSTSSMSSSPNDTSLTSSSISINNSLPLNNIIITTTANNTIPFISNKTDQIKLNNTYTLV</sequence>
<evidence type="ECO:0000313" key="1">
    <source>
        <dbReference type="EMBL" id="ORX60923.1"/>
    </source>
</evidence>
<accession>A0A1Y1VP42</accession>
<evidence type="ECO:0000313" key="2">
    <source>
        <dbReference type="Proteomes" id="UP000193719"/>
    </source>
</evidence>